<organism evidence="8 9">
    <name type="scientific">Chlorella sorokiniana</name>
    <name type="common">Freshwater green alga</name>
    <dbReference type="NCBI Taxonomy" id="3076"/>
    <lineage>
        <taxon>Eukaryota</taxon>
        <taxon>Viridiplantae</taxon>
        <taxon>Chlorophyta</taxon>
        <taxon>core chlorophytes</taxon>
        <taxon>Trebouxiophyceae</taxon>
        <taxon>Chlorellales</taxon>
        <taxon>Chlorellaceae</taxon>
        <taxon>Chlorella clade</taxon>
        <taxon>Chlorella</taxon>
    </lineage>
</organism>
<reference evidence="8 9" key="1">
    <citation type="journal article" date="2018" name="Plant J.">
        <title>Genome sequences of Chlorella sorokiniana UTEX 1602 and Micractinium conductrix SAG 241.80: implications to maltose excretion by a green alga.</title>
        <authorList>
            <person name="Arriola M.B."/>
            <person name="Velmurugan N."/>
            <person name="Zhang Y."/>
            <person name="Plunkett M.H."/>
            <person name="Hondzo H."/>
            <person name="Barney B.M."/>
        </authorList>
    </citation>
    <scope>NUCLEOTIDE SEQUENCE [LARGE SCALE GENOMIC DNA]</scope>
    <source>
        <strain evidence="9">UTEX 1602</strain>
    </source>
</reference>
<evidence type="ECO:0000256" key="3">
    <source>
        <dbReference type="ARBA" id="ARBA00022824"/>
    </source>
</evidence>
<dbReference type="InterPro" id="IPR012913">
    <property type="entry name" value="OS9-like_dom"/>
</dbReference>
<dbReference type="SUPFAM" id="SSF50911">
    <property type="entry name" value="Mannose 6-phosphate receptor domain"/>
    <property type="match status" value="1"/>
</dbReference>
<feature type="compositionally biased region" description="Acidic residues" evidence="5">
    <location>
        <begin position="343"/>
        <end position="384"/>
    </location>
</feature>
<feature type="chain" id="PRO_5015201983" evidence="6">
    <location>
        <begin position="35"/>
        <end position="384"/>
    </location>
</feature>
<dbReference type="EMBL" id="LHPG02000007">
    <property type="protein sequence ID" value="PRW57259.1"/>
    <property type="molecule type" value="Genomic_DNA"/>
</dbReference>
<dbReference type="InterPro" id="IPR009011">
    <property type="entry name" value="Man6P_isomerase_rcpt-bd_dom_sf"/>
</dbReference>
<dbReference type="GO" id="GO:0030968">
    <property type="term" value="P:endoplasmic reticulum unfolded protein response"/>
    <property type="evidence" value="ECO:0007669"/>
    <property type="project" value="InterPro"/>
</dbReference>
<keyword evidence="4" id="KW-1015">Disulfide bond</keyword>
<feature type="domain" description="MRH" evidence="7">
    <location>
        <begin position="137"/>
        <end position="259"/>
    </location>
</feature>
<dbReference type="STRING" id="3076.A0A2P6TT75"/>
<evidence type="ECO:0000256" key="6">
    <source>
        <dbReference type="SAM" id="SignalP"/>
    </source>
</evidence>
<evidence type="ECO:0000256" key="5">
    <source>
        <dbReference type="SAM" id="MobiDB-lite"/>
    </source>
</evidence>
<dbReference type="OrthoDB" id="513904at2759"/>
<dbReference type="InterPro" id="IPR045149">
    <property type="entry name" value="OS-9-like"/>
</dbReference>
<evidence type="ECO:0000313" key="9">
    <source>
        <dbReference type="Proteomes" id="UP000239899"/>
    </source>
</evidence>
<keyword evidence="9" id="KW-1185">Reference proteome</keyword>
<feature type="signal peptide" evidence="6">
    <location>
        <begin position="1"/>
        <end position="34"/>
    </location>
</feature>
<dbReference type="PROSITE" id="PS51914">
    <property type="entry name" value="MRH"/>
    <property type="match status" value="1"/>
</dbReference>
<dbReference type="AlphaFoldDB" id="A0A2P6TT75"/>
<protein>
    <submittedName>
        <fullName evidence="8">OS-9-like protein</fullName>
    </submittedName>
</protein>
<sequence>MQLFDRRADRRRRPQRPLAAALLLLLGLAARAAAQSKQVVYLSDPAVTFVDGGETAEAYVVGLSSGGQAQPPAGTHRMLDMRAANGTRYRCYIPERQGEQQEGDDGSGGGSSSVSQAAENSLFPQKSPGELLEALTGHCYYRIEEYWTFELCYQKQLRQYHKEGSTVEAEYVLGKWSGGEEAQLELDKVQIDTSDVAGATPYVAQQYTAGDSCELTGRPREAEVRFTCGTGGDTLLVSVREPSSCTYIFTIATPRLCKHPAFQQQPPPAALIQCHALPEEGGGAEAAGSGSCAADDSGAAEQGSCAADAGVPAAADAAGAAAAPAADGSQPAAPRKQAVAAASEEEDEYADVEEEAEEDEYADAEEEVEGVAASADDDPDDPYL</sequence>
<dbReference type="GO" id="GO:0030970">
    <property type="term" value="P:retrograde protein transport, ER to cytosol"/>
    <property type="evidence" value="ECO:0007669"/>
    <property type="project" value="TreeGrafter"/>
</dbReference>
<proteinExistence type="predicted"/>
<feature type="compositionally biased region" description="Low complexity" evidence="5">
    <location>
        <begin position="316"/>
        <end position="342"/>
    </location>
</feature>
<keyword evidence="2 6" id="KW-0732">Signal</keyword>
<dbReference type="PANTHER" id="PTHR15414:SF0">
    <property type="entry name" value="ENDOPLASMIC RETICULUM LECTIN 1"/>
    <property type="match status" value="1"/>
</dbReference>
<comment type="subcellular location">
    <subcellularLocation>
        <location evidence="1">Endoplasmic reticulum</location>
    </subcellularLocation>
</comment>
<dbReference type="InterPro" id="IPR044865">
    <property type="entry name" value="MRH_dom"/>
</dbReference>
<dbReference type="Gene3D" id="2.70.130.10">
    <property type="entry name" value="Mannose-6-phosphate receptor binding domain"/>
    <property type="match status" value="1"/>
</dbReference>
<dbReference type="Pfam" id="PF07915">
    <property type="entry name" value="PRKCSH"/>
    <property type="match status" value="1"/>
</dbReference>
<dbReference type="PANTHER" id="PTHR15414">
    <property type="entry name" value="OS-9-RELATED"/>
    <property type="match status" value="1"/>
</dbReference>
<evidence type="ECO:0000256" key="4">
    <source>
        <dbReference type="ARBA" id="ARBA00023157"/>
    </source>
</evidence>
<feature type="region of interest" description="Disordered" evidence="5">
    <location>
        <begin position="98"/>
        <end position="120"/>
    </location>
</feature>
<evidence type="ECO:0000256" key="1">
    <source>
        <dbReference type="ARBA" id="ARBA00004240"/>
    </source>
</evidence>
<accession>A0A2P6TT75</accession>
<name>A0A2P6TT75_CHLSO</name>
<dbReference type="GO" id="GO:0005788">
    <property type="term" value="C:endoplasmic reticulum lumen"/>
    <property type="evidence" value="ECO:0007669"/>
    <property type="project" value="TreeGrafter"/>
</dbReference>
<dbReference type="Proteomes" id="UP000239899">
    <property type="component" value="Unassembled WGS sequence"/>
</dbReference>
<keyword evidence="3" id="KW-0256">Endoplasmic reticulum</keyword>
<evidence type="ECO:0000256" key="2">
    <source>
        <dbReference type="ARBA" id="ARBA00022729"/>
    </source>
</evidence>
<feature type="region of interest" description="Disordered" evidence="5">
    <location>
        <begin position="316"/>
        <end position="384"/>
    </location>
</feature>
<evidence type="ECO:0000313" key="8">
    <source>
        <dbReference type="EMBL" id="PRW57259.1"/>
    </source>
</evidence>
<gene>
    <name evidence="8" type="ORF">C2E21_3938</name>
</gene>
<comment type="caution">
    <text evidence="8">The sequence shown here is derived from an EMBL/GenBank/DDBJ whole genome shotgun (WGS) entry which is preliminary data.</text>
</comment>
<evidence type="ECO:0000259" key="7">
    <source>
        <dbReference type="PROSITE" id="PS51914"/>
    </source>
</evidence>